<sequence length="308" mass="34336">MDMENRDGCQACFCMGLTTDCQGVSVSTARMLQQEGKLGTILQQEGKLGTVDTHDGWTLTVPGSLRVMPVEPIIIGAQADNASAQMLRVTRDDVDVGLGSPASTRQVSYYWSAPQVYLGKQLMAYRGHLEAILRFGSPAIRSDLTGSYATSAALNDVWIDQPDLVLEGHGIRLAYSTNVSYRDVHRVHRIWLHESSFRVLVEATEGDLDRFPISHTQTQETPQHTYRDPTQTIRPQRINFATAGRQATVVDIMTVLSNLTRVYVKAKYTDDQNYAEYVFVELSAGGHLPRLLIVLRLLTCRSISDKIF</sequence>
<protein>
    <recommendedName>
        <fullName evidence="5">Laminin IV type A domain-containing protein</fullName>
    </recommendedName>
</protein>
<evidence type="ECO:0000256" key="3">
    <source>
        <dbReference type="ARBA" id="ARBA00023157"/>
    </source>
</evidence>
<dbReference type="AlphaFoldDB" id="A0A3P7QD92"/>
<dbReference type="Pfam" id="PF00052">
    <property type="entry name" value="Laminin_B"/>
    <property type="match status" value="2"/>
</dbReference>
<keyword evidence="1" id="KW-0732">Signal</keyword>
<proteinExistence type="predicted"/>
<evidence type="ECO:0000256" key="2">
    <source>
        <dbReference type="ARBA" id="ARBA00022737"/>
    </source>
</evidence>
<evidence type="ECO:0000313" key="6">
    <source>
        <dbReference type="EMBL" id="VDN28339.1"/>
    </source>
</evidence>
<dbReference type="Proteomes" id="UP000281553">
    <property type="component" value="Unassembled WGS sequence"/>
</dbReference>
<keyword evidence="7" id="KW-1185">Reference proteome</keyword>
<evidence type="ECO:0000259" key="5">
    <source>
        <dbReference type="PROSITE" id="PS51115"/>
    </source>
</evidence>
<name>A0A3P7QD92_DIBLA</name>
<dbReference type="InterPro" id="IPR000034">
    <property type="entry name" value="Laminin_IV"/>
</dbReference>
<keyword evidence="2" id="KW-0677">Repeat</keyword>
<feature type="domain" description="Laminin IV type A" evidence="5">
    <location>
        <begin position="52"/>
        <end position="305"/>
    </location>
</feature>
<accession>A0A3P7QD92</accession>
<organism evidence="6 7">
    <name type="scientific">Dibothriocephalus latus</name>
    <name type="common">Fish tapeworm</name>
    <name type="synonym">Diphyllobothrium latum</name>
    <dbReference type="NCBI Taxonomy" id="60516"/>
    <lineage>
        <taxon>Eukaryota</taxon>
        <taxon>Metazoa</taxon>
        <taxon>Spiralia</taxon>
        <taxon>Lophotrochozoa</taxon>
        <taxon>Platyhelminthes</taxon>
        <taxon>Cestoda</taxon>
        <taxon>Eucestoda</taxon>
        <taxon>Diphyllobothriidea</taxon>
        <taxon>Diphyllobothriidae</taxon>
        <taxon>Dibothriocephalus</taxon>
    </lineage>
</organism>
<dbReference type="SMART" id="SM00281">
    <property type="entry name" value="LamB"/>
    <property type="match status" value="1"/>
</dbReference>
<evidence type="ECO:0000256" key="4">
    <source>
        <dbReference type="ARBA" id="ARBA00023180"/>
    </source>
</evidence>
<keyword evidence="3" id="KW-1015">Disulfide bond</keyword>
<gene>
    <name evidence="6" type="ORF">DILT_LOCUS15165</name>
</gene>
<keyword evidence="4" id="KW-0325">Glycoprotein</keyword>
<evidence type="ECO:0000256" key="1">
    <source>
        <dbReference type="ARBA" id="ARBA00022729"/>
    </source>
</evidence>
<evidence type="ECO:0000313" key="7">
    <source>
        <dbReference type="Proteomes" id="UP000281553"/>
    </source>
</evidence>
<dbReference type="OrthoDB" id="10011303at2759"/>
<dbReference type="PROSITE" id="PS51115">
    <property type="entry name" value="LAMININ_IVA"/>
    <property type="match status" value="1"/>
</dbReference>
<reference evidence="6 7" key="1">
    <citation type="submission" date="2018-11" db="EMBL/GenBank/DDBJ databases">
        <authorList>
            <consortium name="Pathogen Informatics"/>
        </authorList>
    </citation>
    <scope>NUCLEOTIDE SEQUENCE [LARGE SCALE GENOMIC DNA]</scope>
</reference>
<dbReference type="EMBL" id="UYRU01077649">
    <property type="protein sequence ID" value="VDN28339.1"/>
    <property type="molecule type" value="Genomic_DNA"/>
</dbReference>